<keyword evidence="2" id="KW-0012">Acyltransferase</keyword>
<evidence type="ECO:0000259" key="3">
    <source>
        <dbReference type="PROSITE" id="PS51186"/>
    </source>
</evidence>
<accession>A0A8K0SEV4</accession>
<gene>
    <name evidence="4" type="ORF">B0I35DRAFT_517028</name>
</gene>
<dbReference type="Proteomes" id="UP000813444">
    <property type="component" value="Unassembled WGS sequence"/>
</dbReference>
<keyword evidence="5" id="KW-1185">Reference proteome</keyword>
<dbReference type="PROSITE" id="PS51186">
    <property type="entry name" value="GNAT"/>
    <property type="match status" value="1"/>
</dbReference>
<name>A0A8K0SEV4_9HYPO</name>
<keyword evidence="1" id="KW-0808">Transferase</keyword>
<evidence type="ECO:0000313" key="5">
    <source>
        <dbReference type="Proteomes" id="UP000813444"/>
    </source>
</evidence>
<dbReference type="OrthoDB" id="5689at2759"/>
<comment type="caution">
    <text evidence="4">The sequence shown here is derived from an EMBL/GenBank/DDBJ whole genome shotgun (WGS) entry which is preliminary data.</text>
</comment>
<proteinExistence type="predicted"/>
<evidence type="ECO:0000313" key="4">
    <source>
        <dbReference type="EMBL" id="KAH7304082.1"/>
    </source>
</evidence>
<dbReference type="CDD" id="cd04301">
    <property type="entry name" value="NAT_SF"/>
    <property type="match status" value="1"/>
</dbReference>
<protein>
    <submittedName>
        <fullName evidence="4">Acyl-CoA N-acyltransferase</fullName>
    </submittedName>
</protein>
<dbReference type="Gene3D" id="3.40.630.30">
    <property type="match status" value="1"/>
</dbReference>
<dbReference type="InterPro" id="IPR000182">
    <property type="entry name" value="GNAT_dom"/>
</dbReference>
<dbReference type="GO" id="GO:0016747">
    <property type="term" value="F:acyltransferase activity, transferring groups other than amino-acyl groups"/>
    <property type="evidence" value="ECO:0007669"/>
    <property type="project" value="InterPro"/>
</dbReference>
<dbReference type="InterPro" id="IPR050832">
    <property type="entry name" value="Bact_Acetyltransf"/>
</dbReference>
<dbReference type="InterPro" id="IPR016181">
    <property type="entry name" value="Acyl_CoA_acyltransferase"/>
</dbReference>
<evidence type="ECO:0000256" key="1">
    <source>
        <dbReference type="ARBA" id="ARBA00022679"/>
    </source>
</evidence>
<reference evidence="4" key="1">
    <citation type="journal article" date="2021" name="Nat. Commun.">
        <title>Genetic determinants of endophytism in the Arabidopsis root mycobiome.</title>
        <authorList>
            <person name="Mesny F."/>
            <person name="Miyauchi S."/>
            <person name="Thiergart T."/>
            <person name="Pickel B."/>
            <person name="Atanasova L."/>
            <person name="Karlsson M."/>
            <person name="Huettel B."/>
            <person name="Barry K.W."/>
            <person name="Haridas S."/>
            <person name="Chen C."/>
            <person name="Bauer D."/>
            <person name="Andreopoulos W."/>
            <person name="Pangilinan J."/>
            <person name="LaButti K."/>
            <person name="Riley R."/>
            <person name="Lipzen A."/>
            <person name="Clum A."/>
            <person name="Drula E."/>
            <person name="Henrissat B."/>
            <person name="Kohler A."/>
            <person name="Grigoriev I.V."/>
            <person name="Martin F.M."/>
            <person name="Hacquard S."/>
        </authorList>
    </citation>
    <scope>NUCLEOTIDE SEQUENCE</scope>
    <source>
        <strain evidence="4">MPI-CAGE-CH-0235</strain>
    </source>
</reference>
<feature type="domain" description="N-acetyltransferase" evidence="3">
    <location>
        <begin position="24"/>
        <end position="183"/>
    </location>
</feature>
<dbReference type="PANTHER" id="PTHR43877:SF1">
    <property type="entry name" value="ACETYLTRANSFERASE"/>
    <property type="match status" value="1"/>
</dbReference>
<dbReference type="AlphaFoldDB" id="A0A8K0SEV4"/>
<sequence>MASCLFDTSSYEPSPASTSATMDLHFRLATQEDADSIQQHIQAAFRAEDPRPNWVGSAELAAKFRMDVEPVLRCISASDSNILMAIDHAGTLVGTVMMSKRAPNSARLAMLAVDQRHSRAGIGRRLLQHAEQHCQNTWDVTRIELDVLSDRPELLEWYLRRGFTKTGAVVPFPEHLKEGLELPNLGCIELEKYL</sequence>
<dbReference type="PANTHER" id="PTHR43877">
    <property type="entry name" value="AMINOALKYLPHOSPHONATE N-ACETYLTRANSFERASE-RELATED-RELATED"/>
    <property type="match status" value="1"/>
</dbReference>
<organism evidence="4 5">
    <name type="scientific">Stachybotrys elegans</name>
    <dbReference type="NCBI Taxonomy" id="80388"/>
    <lineage>
        <taxon>Eukaryota</taxon>
        <taxon>Fungi</taxon>
        <taxon>Dikarya</taxon>
        <taxon>Ascomycota</taxon>
        <taxon>Pezizomycotina</taxon>
        <taxon>Sordariomycetes</taxon>
        <taxon>Hypocreomycetidae</taxon>
        <taxon>Hypocreales</taxon>
        <taxon>Stachybotryaceae</taxon>
        <taxon>Stachybotrys</taxon>
    </lineage>
</organism>
<dbReference type="EMBL" id="JAGPNK010000026">
    <property type="protein sequence ID" value="KAH7304082.1"/>
    <property type="molecule type" value="Genomic_DNA"/>
</dbReference>
<dbReference type="SUPFAM" id="SSF55729">
    <property type="entry name" value="Acyl-CoA N-acyltransferases (Nat)"/>
    <property type="match status" value="1"/>
</dbReference>
<dbReference type="Pfam" id="PF00583">
    <property type="entry name" value="Acetyltransf_1"/>
    <property type="match status" value="1"/>
</dbReference>
<evidence type="ECO:0000256" key="2">
    <source>
        <dbReference type="ARBA" id="ARBA00023315"/>
    </source>
</evidence>